<protein>
    <recommendedName>
        <fullName evidence="5">Pali-domain-containing protein</fullName>
    </recommendedName>
</protein>
<keyword evidence="2" id="KW-1133">Transmembrane helix</keyword>
<reference evidence="3 4" key="1">
    <citation type="journal article" date="2012" name="Genome Biol.">
        <title>The genome of the polar eukaryotic microalga coccomyxa subellipsoidea reveals traits of cold adaptation.</title>
        <authorList>
            <person name="Blanc G."/>
            <person name="Agarkova I."/>
            <person name="Grimwood J."/>
            <person name="Kuo A."/>
            <person name="Brueggeman A."/>
            <person name="Dunigan D."/>
            <person name="Gurnon J."/>
            <person name="Ladunga I."/>
            <person name="Lindquist E."/>
            <person name="Lucas S."/>
            <person name="Pangilinan J."/>
            <person name="Proschold T."/>
            <person name="Salamov A."/>
            <person name="Schmutz J."/>
            <person name="Weeks D."/>
            <person name="Yamada T."/>
            <person name="Claverie J.M."/>
            <person name="Grigoriev I."/>
            <person name="Van Etten J."/>
            <person name="Lomsadze A."/>
            <person name="Borodovsky M."/>
        </authorList>
    </citation>
    <scope>NUCLEOTIDE SEQUENCE [LARGE SCALE GENOMIC DNA]</scope>
    <source>
        <strain evidence="3 4">C-169</strain>
    </source>
</reference>
<name>I0YXT3_COCSC</name>
<keyword evidence="2" id="KW-0812">Transmembrane</keyword>
<feature type="region of interest" description="Disordered" evidence="1">
    <location>
        <begin position="363"/>
        <end position="430"/>
    </location>
</feature>
<feature type="transmembrane region" description="Helical" evidence="2">
    <location>
        <begin position="95"/>
        <end position="116"/>
    </location>
</feature>
<feature type="compositionally biased region" description="Polar residues" evidence="1">
    <location>
        <begin position="243"/>
        <end position="254"/>
    </location>
</feature>
<dbReference type="KEGG" id="csl:COCSUDRAFT_63560"/>
<dbReference type="AlphaFoldDB" id="I0YXT3"/>
<evidence type="ECO:0000256" key="1">
    <source>
        <dbReference type="SAM" id="MobiDB-lite"/>
    </source>
</evidence>
<feature type="compositionally biased region" description="Low complexity" evidence="1">
    <location>
        <begin position="304"/>
        <end position="318"/>
    </location>
</feature>
<feature type="transmembrane region" description="Helical" evidence="2">
    <location>
        <begin position="123"/>
        <end position="142"/>
    </location>
</feature>
<organism evidence="3 4">
    <name type="scientific">Coccomyxa subellipsoidea (strain C-169)</name>
    <name type="common">Green microalga</name>
    <dbReference type="NCBI Taxonomy" id="574566"/>
    <lineage>
        <taxon>Eukaryota</taxon>
        <taxon>Viridiplantae</taxon>
        <taxon>Chlorophyta</taxon>
        <taxon>core chlorophytes</taxon>
        <taxon>Trebouxiophyceae</taxon>
        <taxon>Trebouxiophyceae incertae sedis</taxon>
        <taxon>Coccomyxaceae</taxon>
        <taxon>Coccomyxa</taxon>
        <taxon>Coccomyxa subellipsoidea</taxon>
    </lineage>
</organism>
<comment type="caution">
    <text evidence="3">The sequence shown here is derived from an EMBL/GenBank/DDBJ whole genome shotgun (WGS) entry which is preliminary data.</text>
</comment>
<dbReference type="GeneID" id="17041190"/>
<proteinExistence type="predicted"/>
<evidence type="ECO:0000313" key="4">
    <source>
        <dbReference type="Proteomes" id="UP000007264"/>
    </source>
</evidence>
<keyword evidence="2" id="KW-0472">Membrane</keyword>
<dbReference type="EMBL" id="AGSI01000008">
    <property type="protein sequence ID" value="EIE23202.1"/>
    <property type="molecule type" value="Genomic_DNA"/>
</dbReference>
<feature type="region of interest" description="Disordered" evidence="1">
    <location>
        <begin position="228"/>
        <end position="331"/>
    </location>
</feature>
<sequence length="430" mass="44988">MGIFGRRGKAEPYVEPAPRRQGCCPGISRVVCSTFLSITFLSIFGLSVAALVGFSRYWTYYTTNRSDPGAYNVQTGWLHFRTRDVDSSSLRDINFGLWVIGIICAAALAVSVVLSFAEFFASVTNQTVLWGILIAYIASAIFKVRDYTGNTVGTPFTVWPSWGWIIAIIASVLWFLAGIFASCMGPKRPRQALPTHTPTAGAAYPGAHPAGAYPAAPHKEKRGWFGRKKAGAAGATGAAAPGQQYNAQPFNQPNRDMEMGAVPDKGTRYNNGHNGHNGEALAAGGVGAAAGAAGARHHHNQDRAAGPGTGPLAAGAAAQEPKPKRGLFGFGKKRAAEPTPAAGAQPGYAAGEQGYARDQEYPREAPAAGAGNAQGGAWAGSRLTQEEEANRANLAGRDAAPRGGAVEPSAPAMTAAEEAPQKKGAFSFYH</sequence>
<feature type="transmembrane region" description="Helical" evidence="2">
    <location>
        <begin position="162"/>
        <end position="181"/>
    </location>
</feature>
<dbReference type="Proteomes" id="UP000007264">
    <property type="component" value="Unassembled WGS sequence"/>
</dbReference>
<feature type="compositionally biased region" description="Low complexity" evidence="1">
    <location>
        <begin position="231"/>
        <end position="242"/>
    </location>
</feature>
<feature type="compositionally biased region" description="Low complexity" evidence="1">
    <location>
        <begin position="278"/>
        <end position="294"/>
    </location>
</feature>
<feature type="transmembrane region" description="Helical" evidence="2">
    <location>
        <begin position="35"/>
        <end position="58"/>
    </location>
</feature>
<keyword evidence="4" id="KW-1185">Reference proteome</keyword>
<gene>
    <name evidence="3" type="ORF">COCSUDRAFT_63560</name>
</gene>
<dbReference type="RefSeq" id="XP_005647746.1">
    <property type="nucleotide sequence ID" value="XM_005647689.1"/>
</dbReference>
<evidence type="ECO:0000313" key="3">
    <source>
        <dbReference type="EMBL" id="EIE23202.1"/>
    </source>
</evidence>
<evidence type="ECO:0008006" key="5">
    <source>
        <dbReference type="Google" id="ProtNLM"/>
    </source>
</evidence>
<dbReference type="OrthoDB" id="10549125at2759"/>
<evidence type="ECO:0000256" key="2">
    <source>
        <dbReference type="SAM" id="Phobius"/>
    </source>
</evidence>
<accession>I0YXT3</accession>